<evidence type="ECO:0000256" key="9">
    <source>
        <dbReference type="ARBA" id="ARBA00022955"/>
    </source>
</evidence>
<keyword evidence="10" id="KW-0756">Sterol biosynthesis</keyword>
<dbReference type="InterPro" id="IPR016005">
    <property type="entry name" value="Erg8"/>
</dbReference>
<dbReference type="SUPFAM" id="SSF55060">
    <property type="entry name" value="GHMP Kinase, C-terminal domain"/>
    <property type="match status" value="1"/>
</dbReference>
<keyword evidence="19" id="KW-1185">Reference proteome</keyword>
<evidence type="ECO:0000256" key="3">
    <source>
        <dbReference type="ARBA" id="ARBA00012958"/>
    </source>
</evidence>
<evidence type="ECO:0000256" key="6">
    <source>
        <dbReference type="ARBA" id="ARBA00022741"/>
    </source>
</evidence>
<dbReference type="GO" id="GO:0010142">
    <property type="term" value="P:farnesyl diphosphate biosynthetic process, mevalonate pathway"/>
    <property type="evidence" value="ECO:0007669"/>
    <property type="project" value="TreeGrafter"/>
</dbReference>
<dbReference type="InterPro" id="IPR006204">
    <property type="entry name" value="GHMP_kinase_N_dom"/>
</dbReference>
<comment type="caution">
    <text evidence="18">The sequence shown here is derived from an EMBL/GenBank/DDBJ whole genome shotgun (WGS) entry which is preliminary data.</text>
</comment>
<dbReference type="InterPro" id="IPR036554">
    <property type="entry name" value="GHMP_kinase_C_sf"/>
</dbReference>
<dbReference type="AlphaFoldDB" id="A0A9P8DM82"/>
<evidence type="ECO:0000256" key="11">
    <source>
        <dbReference type="ARBA" id="ARBA00023098"/>
    </source>
</evidence>
<dbReference type="Gene3D" id="3.30.230.10">
    <property type="match status" value="1"/>
</dbReference>
<dbReference type="EC" id="2.7.4.2" evidence="3 15"/>
<dbReference type="Pfam" id="PF08544">
    <property type="entry name" value="GHMP_kinases_C"/>
    <property type="match status" value="1"/>
</dbReference>
<evidence type="ECO:0000256" key="1">
    <source>
        <dbReference type="ARBA" id="ARBA00005017"/>
    </source>
</evidence>
<dbReference type="Pfam" id="PF00288">
    <property type="entry name" value="GHMP_kinases_N"/>
    <property type="match status" value="1"/>
</dbReference>
<dbReference type="GO" id="GO:0005524">
    <property type="term" value="F:ATP binding"/>
    <property type="evidence" value="ECO:0007669"/>
    <property type="project" value="UniProtKB-UniRule"/>
</dbReference>
<keyword evidence="6" id="KW-0547">Nucleotide-binding</keyword>
<dbReference type="PIRSF" id="PIRSF017288">
    <property type="entry name" value="PMK_GHMP_euk"/>
    <property type="match status" value="1"/>
</dbReference>
<dbReference type="FunFam" id="3.30.70.890:FF:000018">
    <property type="entry name" value="Phosphomevalonate kinase"/>
    <property type="match status" value="1"/>
</dbReference>
<dbReference type="GO" id="GO:0019287">
    <property type="term" value="P:isopentenyl diphosphate biosynthetic process, mevalonate pathway"/>
    <property type="evidence" value="ECO:0007669"/>
    <property type="project" value="UniProtKB-UniRule"/>
</dbReference>
<dbReference type="SUPFAM" id="SSF54211">
    <property type="entry name" value="Ribosomal protein S5 domain 2-like"/>
    <property type="match status" value="1"/>
</dbReference>
<keyword evidence="7 15" id="KW-0418">Kinase</keyword>
<evidence type="ECO:0000256" key="13">
    <source>
        <dbReference type="ARBA" id="ARBA00023221"/>
    </source>
</evidence>
<keyword evidence="4 15" id="KW-0444">Lipid biosynthesis</keyword>
<dbReference type="GO" id="GO:0004631">
    <property type="term" value="F:phosphomevalonate kinase activity"/>
    <property type="evidence" value="ECO:0007669"/>
    <property type="project" value="UniProtKB-UniRule"/>
</dbReference>
<evidence type="ECO:0000256" key="12">
    <source>
        <dbReference type="ARBA" id="ARBA00023166"/>
    </source>
</evidence>
<accession>A0A9P8DM82</accession>
<dbReference type="InterPro" id="IPR014721">
    <property type="entry name" value="Ribsml_uS5_D2-typ_fold_subgr"/>
</dbReference>
<evidence type="ECO:0000259" key="17">
    <source>
        <dbReference type="Pfam" id="PF08544"/>
    </source>
</evidence>
<dbReference type="InterPro" id="IPR020568">
    <property type="entry name" value="Ribosomal_Su5_D2-typ_SF"/>
</dbReference>
<comment type="pathway">
    <text evidence="1 15">Isoprenoid biosynthesis; isopentenyl diphosphate biosynthesis via mevalonate pathway; isopentenyl diphosphate from (R)-mevalonate: step 2/3.</text>
</comment>
<dbReference type="InterPro" id="IPR035102">
    <property type="entry name" value="Phosphomevalonate_kinase"/>
</dbReference>
<proteinExistence type="inferred from homology"/>
<evidence type="ECO:0000256" key="10">
    <source>
        <dbReference type="ARBA" id="ARBA00023011"/>
    </source>
</evidence>
<evidence type="ECO:0000259" key="16">
    <source>
        <dbReference type="Pfam" id="PF00288"/>
    </source>
</evidence>
<dbReference type="PANTHER" id="PTHR31814:SF2">
    <property type="entry name" value="PHOSPHOMEVALONATE KINASE"/>
    <property type="match status" value="1"/>
</dbReference>
<dbReference type="Proteomes" id="UP000827133">
    <property type="component" value="Unassembled WGS sequence"/>
</dbReference>
<dbReference type="GO" id="GO:0005777">
    <property type="term" value="C:peroxisome"/>
    <property type="evidence" value="ECO:0007669"/>
    <property type="project" value="TreeGrafter"/>
</dbReference>
<dbReference type="Gene3D" id="3.30.70.890">
    <property type="entry name" value="GHMP kinase, C-terminal domain"/>
    <property type="match status" value="1"/>
</dbReference>
<dbReference type="RefSeq" id="XP_044683461.1">
    <property type="nucleotide sequence ID" value="XM_044822128.1"/>
</dbReference>
<keyword evidence="12" id="KW-1207">Sterol metabolism</keyword>
<keyword evidence="5 15" id="KW-0808">Transferase</keyword>
<evidence type="ECO:0000256" key="8">
    <source>
        <dbReference type="ARBA" id="ARBA00022840"/>
    </source>
</evidence>
<feature type="domain" description="GHMP kinase N-terminal" evidence="16">
    <location>
        <begin position="162"/>
        <end position="227"/>
    </location>
</feature>
<feature type="domain" description="GHMP kinase C-terminal" evidence="17">
    <location>
        <begin position="338"/>
        <end position="408"/>
    </location>
</feature>
<evidence type="ECO:0000256" key="15">
    <source>
        <dbReference type="PIRNR" id="PIRNR017288"/>
    </source>
</evidence>
<sequence>MSLHHPTIAVSAPGKVFLAGGYLVLDQEYTAFVFGLDARINIIAGDIHTTAGVQLTEIVVDSPQFLEAQWRYGYHLAGEGGGIKVTQLQVGAQINPNPFVETTLSYALTYIDRVAKHRPSHSMASARLIILADNDYYSHSESESTRQGRFAKFPVTLGDANKTGLGSSAALVTSLTAALLAHYLPEDLFNIRSDQGKRTLHNLAQAAHCAAQGKVGSGFDVATAVYGSCRYRRFSPETLSSIPEPGAAGFADALVKLVDGDSAWDVEVLKDAVIMPKGVVLRMCDVDCGSKTVGMVKKVLKWRSSNPEESKKLWDELQKRNEQLIAALNAGDVENLPGKITAVREMIRQMGSASDVPIEPESQTELLDALSTVEGVYGGVVPGAGGYDALALLMKDDEETKQRVEEFLDKWAKEKGTKVKLLGVKGEMEGVRSESLDVYAGWI</sequence>
<evidence type="ECO:0000256" key="4">
    <source>
        <dbReference type="ARBA" id="ARBA00022516"/>
    </source>
</evidence>
<evidence type="ECO:0000256" key="7">
    <source>
        <dbReference type="ARBA" id="ARBA00022777"/>
    </source>
</evidence>
<evidence type="ECO:0000313" key="19">
    <source>
        <dbReference type="Proteomes" id="UP000827133"/>
    </source>
</evidence>
<dbReference type="EMBL" id="JAHBCI010000003">
    <property type="protein sequence ID" value="KAG9504461.1"/>
    <property type="molecule type" value="Genomic_DNA"/>
</dbReference>
<keyword evidence="11 15" id="KW-0443">Lipid metabolism</keyword>
<gene>
    <name evidence="18" type="ORF">J7337_004434</name>
</gene>
<dbReference type="InterPro" id="IPR013750">
    <property type="entry name" value="GHMP_kinase_C_dom"/>
</dbReference>
<comment type="similarity">
    <text evidence="2 15">Belongs to the GHMP kinase family. Mevalonate kinase subfamily.</text>
</comment>
<evidence type="ECO:0000256" key="2">
    <source>
        <dbReference type="ARBA" id="ARBA00006495"/>
    </source>
</evidence>
<dbReference type="GO" id="GO:0006696">
    <property type="term" value="P:ergosterol biosynthetic process"/>
    <property type="evidence" value="ECO:0007669"/>
    <property type="project" value="TreeGrafter"/>
</dbReference>
<dbReference type="PANTHER" id="PTHR31814">
    <property type="match status" value="1"/>
</dbReference>
<protein>
    <recommendedName>
        <fullName evidence="3 15">Phosphomevalonate kinase</fullName>
        <ecNumber evidence="3 15">2.7.4.2</ecNumber>
    </recommendedName>
</protein>
<keyword evidence="8" id="KW-0067">ATP-binding</keyword>
<evidence type="ECO:0000313" key="18">
    <source>
        <dbReference type="EMBL" id="KAG9504461.1"/>
    </source>
</evidence>
<reference evidence="18" key="1">
    <citation type="journal article" date="2021" name="Mol. Plant Microbe Interact.">
        <title>Telomere to telomere genome assembly of Fusarium musae F31, causal agent of crown rot disease of banana.</title>
        <authorList>
            <person name="Degradi L."/>
            <person name="Tava V."/>
            <person name="Kunova A."/>
            <person name="Cortesi P."/>
            <person name="Saracchi M."/>
            <person name="Pasquali M."/>
        </authorList>
    </citation>
    <scope>NUCLEOTIDE SEQUENCE</scope>
    <source>
        <strain evidence="18">F31</strain>
    </source>
</reference>
<comment type="catalytic activity">
    <reaction evidence="14">
        <text>(R)-5-phosphomevalonate + ATP = (R)-5-diphosphomevalonate + ADP</text>
        <dbReference type="Rhea" id="RHEA:16341"/>
        <dbReference type="ChEBI" id="CHEBI:30616"/>
        <dbReference type="ChEBI" id="CHEBI:57557"/>
        <dbReference type="ChEBI" id="CHEBI:58146"/>
        <dbReference type="ChEBI" id="CHEBI:456216"/>
        <dbReference type="EC" id="2.7.4.2"/>
    </reaction>
    <physiologicalReaction direction="left-to-right" evidence="14">
        <dbReference type="Rhea" id="RHEA:16342"/>
    </physiologicalReaction>
</comment>
<dbReference type="KEGG" id="fmu:J7337_004434"/>
<evidence type="ECO:0000256" key="5">
    <source>
        <dbReference type="ARBA" id="ARBA00022679"/>
    </source>
</evidence>
<organism evidence="18 19">
    <name type="scientific">Fusarium musae</name>
    <dbReference type="NCBI Taxonomy" id="1042133"/>
    <lineage>
        <taxon>Eukaryota</taxon>
        <taxon>Fungi</taxon>
        <taxon>Dikarya</taxon>
        <taxon>Ascomycota</taxon>
        <taxon>Pezizomycotina</taxon>
        <taxon>Sordariomycetes</taxon>
        <taxon>Hypocreomycetidae</taxon>
        <taxon>Hypocreales</taxon>
        <taxon>Nectriaceae</taxon>
        <taxon>Fusarium</taxon>
    </lineage>
</organism>
<keyword evidence="13 15" id="KW-0753">Steroid metabolism</keyword>
<name>A0A9P8DM82_9HYPO</name>
<dbReference type="GeneID" id="68312291"/>
<keyword evidence="9 15" id="KW-0752">Steroid biosynthesis</keyword>
<evidence type="ECO:0000256" key="14">
    <source>
        <dbReference type="ARBA" id="ARBA00029326"/>
    </source>
</evidence>